<evidence type="ECO:0000256" key="3">
    <source>
        <dbReference type="ARBA" id="ARBA00011890"/>
    </source>
</evidence>
<dbReference type="SUPFAM" id="SSF53335">
    <property type="entry name" value="S-adenosyl-L-methionine-dependent methyltransferases"/>
    <property type="match status" value="1"/>
</dbReference>
<accession>A0A381Y921</accession>
<dbReference type="GO" id="GO:0004719">
    <property type="term" value="F:protein-L-isoaspartate (D-aspartate) O-methyltransferase activity"/>
    <property type="evidence" value="ECO:0007669"/>
    <property type="project" value="UniProtKB-EC"/>
</dbReference>
<evidence type="ECO:0000256" key="6">
    <source>
        <dbReference type="ARBA" id="ARBA00022679"/>
    </source>
</evidence>
<reference evidence="8" key="1">
    <citation type="submission" date="2018-05" db="EMBL/GenBank/DDBJ databases">
        <authorList>
            <person name="Lanie J.A."/>
            <person name="Ng W.-L."/>
            <person name="Kazmierczak K.M."/>
            <person name="Andrzejewski T.M."/>
            <person name="Davidsen T.M."/>
            <person name="Wayne K.J."/>
            <person name="Tettelin H."/>
            <person name="Glass J.I."/>
            <person name="Rusch D."/>
            <person name="Podicherti R."/>
            <person name="Tsui H.-C.T."/>
            <person name="Winkler M.E."/>
        </authorList>
    </citation>
    <scope>NUCLEOTIDE SEQUENCE</scope>
</reference>
<dbReference type="GO" id="GO:0005737">
    <property type="term" value="C:cytoplasm"/>
    <property type="evidence" value="ECO:0007669"/>
    <property type="project" value="UniProtKB-SubCell"/>
</dbReference>
<dbReference type="InterPro" id="IPR029063">
    <property type="entry name" value="SAM-dependent_MTases_sf"/>
</dbReference>
<dbReference type="GO" id="GO:0032259">
    <property type="term" value="P:methylation"/>
    <property type="evidence" value="ECO:0007669"/>
    <property type="project" value="UniProtKB-KW"/>
</dbReference>
<dbReference type="Gene3D" id="3.40.50.150">
    <property type="entry name" value="Vaccinia Virus protein VP39"/>
    <property type="match status" value="1"/>
</dbReference>
<dbReference type="PANTHER" id="PTHR11579:SF0">
    <property type="entry name" value="PROTEIN-L-ISOASPARTATE(D-ASPARTATE) O-METHYLTRANSFERASE"/>
    <property type="match status" value="1"/>
</dbReference>
<dbReference type="PANTHER" id="PTHR11579">
    <property type="entry name" value="PROTEIN-L-ISOASPARTATE O-METHYLTRANSFERASE"/>
    <property type="match status" value="1"/>
</dbReference>
<dbReference type="HAMAP" id="MF_00090">
    <property type="entry name" value="PIMT"/>
    <property type="match status" value="1"/>
</dbReference>
<evidence type="ECO:0000256" key="4">
    <source>
        <dbReference type="ARBA" id="ARBA00022490"/>
    </source>
</evidence>
<evidence type="ECO:0000256" key="1">
    <source>
        <dbReference type="ARBA" id="ARBA00004496"/>
    </source>
</evidence>
<evidence type="ECO:0000256" key="2">
    <source>
        <dbReference type="ARBA" id="ARBA00005369"/>
    </source>
</evidence>
<sequence>MLDRTKTMVDNQLRKRGINDTAVLDAMSTVPRHRFVSRIYGPMAYTDNPLPIGHGQTISQPYIVALMTQLLQVEKEHKVLEIGTGCGYQTAILSILSKMVITLEVKGSLSKGSQKRLVNLGYKNIIFHCADGKHGCAKEAPFDRILVSAAPENIPELLIEQLAPEGYMVIPVGSLYDQFIHIITKDKNHQVNIKKSTPVRFVPLV</sequence>
<name>A0A381Y921_9ZZZZ</name>
<dbReference type="AlphaFoldDB" id="A0A381Y921"/>
<dbReference type="NCBIfam" id="TIGR00080">
    <property type="entry name" value="pimt"/>
    <property type="match status" value="1"/>
</dbReference>
<protein>
    <recommendedName>
        <fullName evidence="3">protein-L-isoaspartate(D-aspartate) O-methyltransferase</fullName>
        <ecNumber evidence="3">2.1.1.77</ecNumber>
    </recommendedName>
</protein>
<dbReference type="NCBIfam" id="NF001453">
    <property type="entry name" value="PRK00312.1"/>
    <property type="match status" value="1"/>
</dbReference>
<proteinExistence type="inferred from homology"/>
<dbReference type="FunFam" id="3.40.50.150:FF:000010">
    <property type="entry name" value="Protein-L-isoaspartate O-methyltransferase"/>
    <property type="match status" value="1"/>
</dbReference>
<dbReference type="InterPro" id="IPR000682">
    <property type="entry name" value="PCMT"/>
</dbReference>
<comment type="subcellular location">
    <subcellularLocation>
        <location evidence="1">Cytoplasm</location>
    </subcellularLocation>
</comment>
<keyword evidence="7" id="KW-0949">S-adenosyl-L-methionine</keyword>
<dbReference type="CDD" id="cd02440">
    <property type="entry name" value="AdoMet_MTases"/>
    <property type="match status" value="1"/>
</dbReference>
<dbReference type="EMBL" id="UINC01017663">
    <property type="protein sequence ID" value="SVA73504.1"/>
    <property type="molecule type" value="Genomic_DNA"/>
</dbReference>
<comment type="similarity">
    <text evidence="2">Belongs to the methyltransferase superfamily. L-isoaspartyl/D-aspartyl protein methyltransferase family.</text>
</comment>
<evidence type="ECO:0000313" key="8">
    <source>
        <dbReference type="EMBL" id="SVA73504.1"/>
    </source>
</evidence>
<keyword evidence="4" id="KW-0963">Cytoplasm</keyword>
<dbReference type="EC" id="2.1.1.77" evidence="3"/>
<evidence type="ECO:0000256" key="7">
    <source>
        <dbReference type="ARBA" id="ARBA00022691"/>
    </source>
</evidence>
<evidence type="ECO:0000256" key="5">
    <source>
        <dbReference type="ARBA" id="ARBA00022603"/>
    </source>
</evidence>
<organism evidence="8">
    <name type="scientific">marine metagenome</name>
    <dbReference type="NCBI Taxonomy" id="408172"/>
    <lineage>
        <taxon>unclassified sequences</taxon>
        <taxon>metagenomes</taxon>
        <taxon>ecological metagenomes</taxon>
    </lineage>
</organism>
<dbReference type="Pfam" id="PF01135">
    <property type="entry name" value="PCMT"/>
    <property type="match status" value="1"/>
</dbReference>
<keyword evidence="5" id="KW-0489">Methyltransferase</keyword>
<gene>
    <name evidence="8" type="ORF">METZ01_LOCUS126358</name>
</gene>
<keyword evidence="6" id="KW-0808">Transferase</keyword>